<dbReference type="Gene3D" id="2.70.20.10">
    <property type="entry name" value="Topoisomerase I, domain 3"/>
    <property type="match status" value="1"/>
</dbReference>
<keyword evidence="3" id="KW-0479">Metal-binding</keyword>
<dbReference type="GO" id="GO:0003917">
    <property type="term" value="F:DNA topoisomerase type I (single strand cut, ATP-independent) activity"/>
    <property type="evidence" value="ECO:0007669"/>
    <property type="project" value="UniProtKB-UniRule"/>
</dbReference>
<dbReference type="InterPro" id="IPR006171">
    <property type="entry name" value="TOPRIM_dom"/>
</dbReference>
<dbReference type="HAMAP" id="MF_00952">
    <property type="entry name" value="Topoisom_1_prok"/>
    <property type="match status" value="1"/>
</dbReference>
<evidence type="ECO:0000256" key="10">
    <source>
        <dbReference type="HAMAP-Rule" id="MF_00952"/>
    </source>
</evidence>
<gene>
    <name evidence="10 13" type="primary">topA</name>
    <name evidence="13" type="ORF">CLOTH_05850</name>
</gene>
<dbReference type="SUPFAM" id="SSF56712">
    <property type="entry name" value="Prokaryotic type I DNA topoisomerase"/>
    <property type="match status" value="1"/>
</dbReference>
<feature type="domain" description="Toprim" evidence="11">
    <location>
        <begin position="3"/>
        <end position="113"/>
    </location>
</feature>
<dbReference type="Pfam" id="PF01396">
    <property type="entry name" value="Zn_ribbon_Top1"/>
    <property type="match status" value="3"/>
</dbReference>
<keyword evidence="7 10" id="KW-0799">Topoisomerase</keyword>
<dbReference type="SMART" id="SM00493">
    <property type="entry name" value="TOPRIM"/>
    <property type="match status" value="1"/>
</dbReference>
<dbReference type="Pfam" id="PF01131">
    <property type="entry name" value="Topoisom_bac"/>
    <property type="match status" value="1"/>
</dbReference>
<evidence type="ECO:0000313" key="13">
    <source>
        <dbReference type="EMBL" id="OPJ57302.1"/>
    </source>
</evidence>
<protein>
    <recommendedName>
        <fullName evidence="10">DNA topoisomerase 1</fullName>
        <ecNumber evidence="10">5.6.2.1</ecNumber>
    </recommendedName>
    <alternativeName>
        <fullName evidence="10">DNA topoisomerase I</fullName>
    </alternativeName>
</protein>
<dbReference type="PANTHER" id="PTHR42785">
    <property type="entry name" value="DNA TOPOISOMERASE, TYPE IA, CORE"/>
    <property type="match status" value="1"/>
</dbReference>
<dbReference type="GO" id="GO:0003677">
    <property type="term" value="F:DNA binding"/>
    <property type="evidence" value="ECO:0007669"/>
    <property type="project" value="UniProtKB-KW"/>
</dbReference>
<dbReference type="PROSITE" id="PS52039">
    <property type="entry name" value="TOPO_IA_2"/>
    <property type="match status" value="1"/>
</dbReference>
<comment type="function">
    <text evidence="10">Releases the supercoiling and torsional tension of DNA, which is introduced during the DNA replication and transcription, by transiently cleaving and rejoining one strand of the DNA duplex. Introduces a single-strand break via transesterification at a target site in duplex DNA. The scissile phosphodiester is attacked by the catalytic tyrosine of the enzyme, resulting in the formation of a DNA-(5'-phosphotyrosyl)-enzyme intermediate and the expulsion of a 3'-OH DNA strand. The free DNA strand then undergoes passage around the unbroken strand, thus removing DNA supercoils. Finally, in the religation step, the DNA 3'-OH attacks the covalent intermediate to expel the active-site tyrosine and restore the DNA phosphodiester backbone.</text>
</comment>
<keyword evidence="5" id="KW-0862">Zinc</keyword>
<dbReference type="SMART" id="SM00436">
    <property type="entry name" value="TOP1Bc"/>
    <property type="match status" value="1"/>
</dbReference>
<keyword evidence="6" id="KW-0460">Magnesium</keyword>
<feature type="site" description="Interaction with DNA" evidence="10">
    <location>
        <position position="155"/>
    </location>
</feature>
<dbReference type="InterPro" id="IPR013497">
    <property type="entry name" value="Topo_IA_cen"/>
</dbReference>
<evidence type="ECO:0000259" key="12">
    <source>
        <dbReference type="PROSITE" id="PS52039"/>
    </source>
</evidence>
<feature type="site" description="Interaction with DNA" evidence="10">
    <location>
        <position position="148"/>
    </location>
</feature>
<evidence type="ECO:0000256" key="2">
    <source>
        <dbReference type="ARBA" id="ARBA00009446"/>
    </source>
</evidence>
<dbReference type="InterPro" id="IPR013825">
    <property type="entry name" value="Topo_IA_cen_sub2"/>
</dbReference>
<dbReference type="PANTHER" id="PTHR42785:SF1">
    <property type="entry name" value="DNA TOPOISOMERASE"/>
    <property type="match status" value="1"/>
</dbReference>
<dbReference type="STRING" id="29349.CLOTH_05850"/>
<dbReference type="AlphaFoldDB" id="A0A1V4IBC2"/>
<dbReference type="GO" id="GO:0008270">
    <property type="term" value="F:zinc ion binding"/>
    <property type="evidence" value="ECO:0007669"/>
    <property type="project" value="UniProtKB-KW"/>
</dbReference>
<sequence length="688" mass="78500">MAKNLVIVESPAKAKTIGKFLGRNYTVKASVGHIRDLPKSKLGVDIDNNFEPQYINIRGKGPVINELKKEAKKAEKVFLATDPDREGEAISWHLAHILNLNEDAKCRIEFNEITKDSIKKAIKSPREINKDLVDAQQARRVLDRLLGYKISPLLWQKVRKGLSAGRVQSVATRIICDREEEIKNFIPEEYWNINLLCETLSKEEVEFKFYGEGDSKVELKSGNEVENILDNIKDKKLQITSTQVKERKKSPPKPFTTSMLQQEASNKLGFSTKKTMMVAQQLYEGIEIKGEGTVGLISYIRTDSQRISDEAVQKGKEYIVDNIGSEYYGGVKDKKTSNKKVQDAHEAIRPTSINRIPDDIKESLNKEQYQLYKLIWERFVASLMKDAVYDSYLVNGQIGNYTFKATGSKLKFDGFLRVYSFATSEDKTLPHIEEGMNLEVKEILPKQHFTQPPARYTEATLVRTLEELGIGRPSTYAPTIATIVAREYVQKQGNSFYPTEIGILVTEIMKENFDKFIDVAFTAEMERMLDEVEEGDLKWKKVVEDVYTPLKEAIELAEEKIEKVSIEEETGENCEKCGSPMVIKYGRFGKFVSCKNYPECKTTKPLLNKIGITCPKCKDGEIIIRKSKRGKIFYGCSKYPDCDFVSWDKPTGEKCEKCGEYLVYKENKKGKKIVCPNKECDFEKKVEI</sequence>
<dbReference type="SUPFAM" id="SSF57783">
    <property type="entry name" value="Zinc beta-ribbon"/>
    <property type="match status" value="1"/>
</dbReference>
<dbReference type="Pfam" id="PF01751">
    <property type="entry name" value="Toprim"/>
    <property type="match status" value="1"/>
</dbReference>
<dbReference type="CDD" id="cd00186">
    <property type="entry name" value="TOP1Ac"/>
    <property type="match status" value="1"/>
</dbReference>
<dbReference type="PROSITE" id="PS50880">
    <property type="entry name" value="TOPRIM"/>
    <property type="match status" value="1"/>
</dbReference>
<organism evidence="13 14">
    <name type="scientific">Alkalithermobacter paradoxus</name>
    <dbReference type="NCBI Taxonomy" id="29349"/>
    <lineage>
        <taxon>Bacteria</taxon>
        <taxon>Bacillati</taxon>
        <taxon>Bacillota</taxon>
        <taxon>Clostridia</taxon>
        <taxon>Peptostreptococcales</taxon>
        <taxon>Tepidibacteraceae</taxon>
        <taxon>Alkalithermobacter</taxon>
    </lineage>
</organism>
<dbReference type="Gene3D" id="3.30.65.10">
    <property type="entry name" value="Bacterial Topoisomerase I, domain 1"/>
    <property type="match status" value="2"/>
</dbReference>
<dbReference type="EMBL" id="MZGW01000001">
    <property type="protein sequence ID" value="OPJ57302.1"/>
    <property type="molecule type" value="Genomic_DNA"/>
</dbReference>
<dbReference type="InterPro" id="IPR023406">
    <property type="entry name" value="Topo_IA_AS"/>
</dbReference>
<evidence type="ECO:0000256" key="8">
    <source>
        <dbReference type="ARBA" id="ARBA00023125"/>
    </source>
</evidence>
<comment type="caution">
    <text evidence="13">The sequence shown here is derived from an EMBL/GenBank/DDBJ whole genome shotgun (WGS) entry which is preliminary data.</text>
</comment>
<dbReference type="InterPro" id="IPR023405">
    <property type="entry name" value="Topo_IA_core_domain"/>
</dbReference>
<name>A0A1V4IBC2_9FIRM</name>
<comment type="similarity">
    <text evidence="2 10">Belongs to the type IA topoisomerase family.</text>
</comment>
<dbReference type="InterPro" id="IPR013826">
    <property type="entry name" value="Topo_IA_cen_sub3"/>
</dbReference>
<feature type="domain" description="Topo IA-type catalytic" evidence="12">
    <location>
        <begin position="129"/>
        <end position="554"/>
    </location>
</feature>
<dbReference type="InterPro" id="IPR013498">
    <property type="entry name" value="Topo_IA_Znf"/>
</dbReference>
<reference evidence="13 14" key="1">
    <citation type="submission" date="2017-03" db="EMBL/GenBank/DDBJ databases">
        <title>Genome sequence of Clostridium thermoalcaliphilum DSM 7309.</title>
        <authorList>
            <person name="Poehlein A."/>
            <person name="Daniel R."/>
        </authorList>
    </citation>
    <scope>NUCLEOTIDE SEQUENCE [LARGE SCALE GENOMIC DNA]</scope>
    <source>
        <strain evidence="13 14">DSM 7309</strain>
    </source>
</reference>
<dbReference type="Gene3D" id="3.40.50.140">
    <property type="match status" value="1"/>
</dbReference>
<keyword evidence="14" id="KW-1185">Reference proteome</keyword>
<feature type="site" description="Interaction with DNA" evidence="10">
    <location>
        <position position="33"/>
    </location>
</feature>
<evidence type="ECO:0000256" key="5">
    <source>
        <dbReference type="ARBA" id="ARBA00022833"/>
    </source>
</evidence>
<dbReference type="CDD" id="cd03363">
    <property type="entry name" value="TOPRIM_TopoIA_TopoI"/>
    <property type="match status" value="1"/>
</dbReference>
<dbReference type="InterPro" id="IPR034149">
    <property type="entry name" value="TOPRIM_TopoI"/>
</dbReference>
<dbReference type="EC" id="5.6.2.1" evidence="10"/>
<comment type="subunit">
    <text evidence="10">Monomer.</text>
</comment>
<dbReference type="Proteomes" id="UP000190140">
    <property type="component" value="Unassembled WGS sequence"/>
</dbReference>
<feature type="site" description="Interaction with DNA" evidence="10">
    <location>
        <position position="301"/>
    </location>
</feature>
<evidence type="ECO:0000256" key="9">
    <source>
        <dbReference type="ARBA" id="ARBA00023235"/>
    </source>
</evidence>
<dbReference type="OrthoDB" id="9804262at2"/>
<dbReference type="InterPro" id="IPR000380">
    <property type="entry name" value="Topo_IA"/>
</dbReference>
<evidence type="ECO:0000313" key="14">
    <source>
        <dbReference type="Proteomes" id="UP000190140"/>
    </source>
</evidence>
<dbReference type="PROSITE" id="PS00396">
    <property type="entry name" value="TOPO_IA_1"/>
    <property type="match status" value="1"/>
</dbReference>
<accession>A0A1V4IBC2</accession>
<dbReference type="InterPro" id="IPR003601">
    <property type="entry name" value="Topo_IA_2"/>
</dbReference>
<dbReference type="InterPro" id="IPR005733">
    <property type="entry name" value="TopoI_bac-type"/>
</dbReference>
<dbReference type="InterPro" id="IPR003602">
    <property type="entry name" value="Topo_IA_DNA-bd_dom"/>
</dbReference>
<keyword evidence="8 10" id="KW-0238">DNA-binding</keyword>
<keyword evidence="4" id="KW-0863">Zinc-finger</keyword>
<evidence type="ECO:0000256" key="7">
    <source>
        <dbReference type="ARBA" id="ARBA00023029"/>
    </source>
</evidence>
<evidence type="ECO:0000256" key="1">
    <source>
        <dbReference type="ARBA" id="ARBA00000213"/>
    </source>
</evidence>
<keyword evidence="9 10" id="KW-0413">Isomerase</keyword>
<evidence type="ECO:0000256" key="4">
    <source>
        <dbReference type="ARBA" id="ARBA00022771"/>
    </source>
</evidence>
<dbReference type="RefSeq" id="WP_079411026.1">
    <property type="nucleotide sequence ID" value="NZ_MZGW01000001.1"/>
</dbReference>
<dbReference type="Gene3D" id="1.10.290.10">
    <property type="entry name" value="Topoisomerase I, domain 4"/>
    <property type="match status" value="1"/>
</dbReference>
<comment type="catalytic activity">
    <reaction evidence="1 10">
        <text>ATP-independent breakage of single-stranded DNA, followed by passage and rejoining.</text>
        <dbReference type="EC" id="5.6.2.1"/>
    </reaction>
</comment>
<feature type="region of interest" description="Interaction with DNA" evidence="10">
    <location>
        <begin position="163"/>
        <end position="168"/>
    </location>
</feature>
<feature type="site" description="Interaction with DNA" evidence="10">
    <location>
        <position position="486"/>
    </location>
</feature>
<dbReference type="SMART" id="SM00437">
    <property type="entry name" value="TOP1Ac"/>
    <property type="match status" value="1"/>
</dbReference>
<dbReference type="GO" id="GO:0006265">
    <property type="term" value="P:DNA topological change"/>
    <property type="evidence" value="ECO:0007669"/>
    <property type="project" value="UniProtKB-UniRule"/>
</dbReference>
<dbReference type="InterPro" id="IPR028612">
    <property type="entry name" value="Topoisom_1_IA"/>
</dbReference>
<dbReference type="NCBIfam" id="TIGR01051">
    <property type="entry name" value="topA_bact"/>
    <property type="match status" value="1"/>
</dbReference>
<evidence type="ECO:0000256" key="3">
    <source>
        <dbReference type="ARBA" id="ARBA00022723"/>
    </source>
</evidence>
<dbReference type="InterPro" id="IPR013824">
    <property type="entry name" value="Topo_IA_cen_sub1"/>
</dbReference>
<feature type="site" description="Interaction with DNA" evidence="10">
    <location>
        <position position="140"/>
    </location>
</feature>
<dbReference type="GO" id="GO:0005694">
    <property type="term" value="C:chromosome"/>
    <property type="evidence" value="ECO:0007669"/>
    <property type="project" value="InterPro"/>
</dbReference>
<evidence type="ECO:0000259" key="11">
    <source>
        <dbReference type="PROSITE" id="PS50880"/>
    </source>
</evidence>
<feature type="site" description="Interaction with DNA" evidence="10">
    <location>
        <position position="139"/>
    </location>
</feature>
<feature type="site" description="Interaction with DNA" evidence="10">
    <location>
        <position position="143"/>
    </location>
</feature>
<dbReference type="Gene3D" id="1.10.460.10">
    <property type="entry name" value="Topoisomerase I, domain 2"/>
    <property type="match status" value="1"/>
</dbReference>
<proteinExistence type="inferred from homology"/>
<evidence type="ECO:0000256" key="6">
    <source>
        <dbReference type="ARBA" id="ARBA00022842"/>
    </source>
</evidence>
<feature type="active site" description="O-(5'-phospho-DNA)-tyrosine intermediate" evidence="10">
    <location>
        <position position="299"/>
    </location>
</feature>
<dbReference type="PRINTS" id="PR00417">
    <property type="entry name" value="PRTPISMRASEI"/>
</dbReference>